<keyword evidence="1" id="KW-1133">Transmembrane helix</keyword>
<reference evidence="3 4" key="1">
    <citation type="journal article" date="2019" name="Int. J. Syst. Evol. Microbiol.">
        <title>The Global Catalogue of Microorganisms (GCM) 10K type strain sequencing project: providing services to taxonomists for standard genome sequencing and annotation.</title>
        <authorList>
            <consortium name="The Broad Institute Genomics Platform"/>
            <consortium name="The Broad Institute Genome Sequencing Center for Infectious Disease"/>
            <person name="Wu L."/>
            <person name="Ma J."/>
        </authorList>
    </citation>
    <scope>NUCLEOTIDE SEQUENCE [LARGE SCALE GENOMIC DNA]</scope>
    <source>
        <strain evidence="3 4">JCM 14902</strain>
    </source>
</reference>
<feature type="transmembrane region" description="Helical" evidence="1">
    <location>
        <begin position="12"/>
        <end position="35"/>
    </location>
</feature>
<proteinExistence type="predicted"/>
<keyword evidence="1" id="KW-0812">Transmembrane</keyword>
<sequence length="152" mass="17133">MSRSEPRLTRARRVSIVVGASLLALYLVVTVYVVLSPERIDGDSRGVYRVLIDMYAAGWPRWITYDVVQSTANALLALPLGFFLAMLFRRERWWVAALICSLAFLGVEVTQLFIPARVPSVVDWVANSFGGLLGALIWYAVAPRDREALRYR</sequence>
<feature type="domain" description="VanZ-like" evidence="2">
    <location>
        <begin position="24"/>
        <end position="140"/>
    </location>
</feature>
<dbReference type="Pfam" id="PF04892">
    <property type="entry name" value="VanZ"/>
    <property type="match status" value="1"/>
</dbReference>
<accession>A0ABN2S9M8</accession>
<dbReference type="NCBIfam" id="NF037970">
    <property type="entry name" value="vanZ_1"/>
    <property type="match status" value="1"/>
</dbReference>
<feature type="transmembrane region" description="Helical" evidence="1">
    <location>
        <begin position="124"/>
        <end position="142"/>
    </location>
</feature>
<dbReference type="InterPro" id="IPR006976">
    <property type="entry name" value="VanZ-like"/>
</dbReference>
<evidence type="ECO:0000313" key="3">
    <source>
        <dbReference type="EMBL" id="GAA1982822.1"/>
    </source>
</evidence>
<protein>
    <recommendedName>
        <fullName evidence="2">VanZ-like domain-containing protein</fullName>
    </recommendedName>
</protein>
<evidence type="ECO:0000259" key="2">
    <source>
        <dbReference type="Pfam" id="PF04892"/>
    </source>
</evidence>
<comment type="caution">
    <text evidence="3">The sequence shown here is derived from an EMBL/GenBank/DDBJ whole genome shotgun (WGS) entry which is preliminary data.</text>
</comment>
<evidence type="ECO:0000313" key="4">
    <source>
        <dbReference type="Proteomes" id="UP001500326"/>
    </source>
</evidence>
<dbReference type="EMBL" id="BAAAOH010000001">
    <property type="protein sequence ID" value="GAA1982822.1"/>
    <property type="molecule type" value="Genomic_DNA"/>
</dbReference>
<organism evidence="3 4">
    <name type="scientific">Microbacterium pumilum</name>
    <dbReference type="NCBI Taxonomy" id="344165"/>
    <lineage>
        <taxon>Bacteria</taxon>
        <taxon>Bacillati</taxon>
        <taxon>Actinomycetota</taxon>
        <taxon>Actinomycetes</taxon>
        <taxon>Micrococcales</taxon>
        <taxon>Microbacteriaceae</taxon>
        <taxon>Microbacterium</taxon>
    </lineage>
</organism>
<keyword evidence="1" id="KW-0472">Membrane</keyword>
<name>A0ABN2S9M8_9MICO</name>
<keyword evidence="4" id="KW-1185">Reference proteome</keyword>
<gene>
    <name evidence="3" type="ORF">GCM10009777_15760</name>
</gene>
<feature type="transmembrane region" description="Helical" evidence="1">
    <location>
        <begin position="95"/>
        <end position="118"/>
    </location>
</feature>
<dbReference type="Proteomes" id="UP001500326">
    <property type="component" value="Unassembled WGS sequence"/>
</dbReference>
<dbReference type="RefSeq" id="WP_344060174.1">
    <property type="nucleotide sequence ID" value="NZ_BAAAOH010000001.1"/>
</dbReference>
<feature type="transmembrane region" description="Helical" evidence="1">
    <location>
        <begin position="67"/>
        <end position="88"/>
    </location>
</feature>
<evidence type="ECO:0000256" key="1">
    <source>
        <dbReference type="SAM" id="Phobius"/>
    </source>
</evidence>